<dbReference type="InterPro" id="IPR036844">
    <property type="entry name" value="Hint_dom_sf"/>
</dbReference>
<accession>A0A1T5FBK2</accession>
<sequence length="195" mass="21674">MHKFAITSVLALLSFNLIAQTDITATDNVKSELTIKVSRKTKKHRYFSDNAPVTMADGSVKSIADIKVGEHVKTCKGGKSMATQVKQIDVYNKPDFSLTAIYLRPVDGIANYDPKMIPALLLEATPNHRVQTNRGKKRLKKLSKNDILYHYEPATGIVSSWKVGAVKENARFVSKAYNLETEDGTYLVDNVMVAQ</sequence>
<dbReference type="SUPFAM" id="SSF51294">
    <property type="entry name" value="Hedgehog/intein (Hint) domain"/>
    <property type="match status" value="1"/>
</dbReference>
<keyword evidence="1" id="KW-0732">Signal</keyword>
<reference evidence="3" key="1">
    <citation type="submission" date="2017-02" db="EMBL/GenBank/DDBJ databases">
        <authorList>
            <person name="Varghese N."/>
            <person name="Submissions S."/>
        </authorList>
    </citation>
    <scope>NUCLEOTIDE SEQUENCE [LARGE SCALE GENOMIC DNA]</scope>
    <source>
        <strain evidence="3">DSM 22270</strain>
    </source>
</reference>
<dbReference type="EMBL" id="FUZA01000003">
    <property type="protein sequence ID" value="SKB93553.1"/>
    <property type="molecule type" value="Genomic_DNA"/>
</dbReference>
<dbReference type="Gene3D" id="2.170.16.10">
    <property type="entry name" value="Hedgehog/Intein (Hint) domain"/>
    <property type="match status" value="1"/>
</dbReference>
<dbReference type="Proteomes" id="UP000190897">
    <property type="component" value="Unassembled WGS sequence"/>
</dbReference>
<dbReference type="STRING" id="651661.SAMN05660293_03008"/>
<gene>
    <name evidence="2" type="ORF">SAMN05660293_03008</name>
</gene>
<proteinExistence type="predicted"/>
<dbReference type="OrthoDB" id="645009at2"/>
<dbReference type="RefSeq" id="WP_082215542.1">
    <property type="nucleotide sequence ID" value="NZ_FUZA01000003.1"/>
</dbReference>
<keyword evidence="3" id="KW-1185">Reference proteome</keyword>
<protein>
    <recommendedName>
        <fullName evidence="4">Intein N-terminal splicing region</fullName>
    </recommendedName>
</protein>
<evidence type="ECO:0000313" key="2">
    <source>
        <dbReference type="EMBL" id="SKB93553.1"/>
    </source>
</evidence>
<name>A0A1T5FBK2_9BACT</name>
<evidence type="ECO:0000256" key="1">
    <source>
        <dbReference type="SAM" id="SignalP"/>
    </source>
</evidence>
<evidence type="ECO:0008006" key="4">
    <source>
        <dbReference type="Google" id="ProtNLM"/>
    </source>
</evidence>
<organism evidence="2 3">
    <name type="scientific">Dyadobacter psychrophilus</name>
    <dbReference type="NCBI Taxonomy" id="651661"/>
    <lineage>
        <taxon>Bacteria</taxon>
        <taxon>Pseudomonadati</taxon>
        <taxon>Bacteroidota</taxon>
        <taxon>Cytophagia</taxon>
        <taxon>Cytophagales</taxon>
        <taxon>Spirosomataceae</taxon>
        <taxon>Dyadobacter</taxon>
    </lineage>
</organism>
<evidence type="ECO:0000313" key="3">
    <source>
        <dbReference type="Proteomes" id="UP000190897"/>
    </source>
</evidence>
<dbReference type="AlphaFoldDB" id="A0A1T5FBK2"/>
<feature type="chain" id="PRO_5012572256" description="Intein N-terminal splicing region" evidence="1">
    <location>
        <begin position="20"/>
        <end position="195"/>
    </location>
</feature>
<feature type="signal peptide" evidence="1">
    <location>
        <begin position="1"/>
        <end position="19"/>
    </location>
</feature>